<reference evidence="3" key="1">
    <citation type="submission" date="2023-10" db="EMBL/GenBank/DDBJ databases">
        <authorList>
            <person name="Noh H."/>
        </authorList>
    </citation>
    <scope>NUCLEOTIDE SEQUENCE</scope>
    <source>
        <strain evidence="3">DUCC4014</strain>
    </source>
</reference>
<evidence type="ECO:0000256" key="2">
    <source>
        <dbReference type="SAM" id="SignalP"/>
    </source>
</evidence>
<feature type="chain" id="PRO_5042172832" description="Mating factor alpha" evidence="2">
    <location>
        <begin position="19"/>
        <end position="181"/>
    </location>
</feature>
<dbReference type="GeneID" id="87812347"/>
<dbReference type="RefSeq" id="XP_062631714.1">
    <property type="nucleotide sequence ID" value="XM_062775730.1"/>
</dbReference>
<dbReference type="Proteomes" id="UP000827549">
    <property type="component" value="Chromosome 7"/>
</dbReference>
<accession>A0AAF0YL66</accession>
<feature type="signal peptide" evidence="2">
    <location>
        <begin position="1"/>
        <end position="18"/>
    </location>
</feature>
<keyword evidence="4" id="KW-1185">Reference proteome</keyword>
<organism evidence="3 4">
    <name type="scientific">Vanrija pseudolonga</name>
    <dbReference type="NCBI Taxonomy" id="143232"/>
    <lineage>
        <taxon>Eukaryota</taxon>
        <taxon>Fungi</taxon>
        <taxon>Dikarya</taxon>
        <taxon>Basidiomycota</taxon>
        <taxon>Agaricomycotina</taxon>
        <taxon>Tremellomycetes</taxon>
        <taxon>Trichosporonales</taxon>
        <taxon>Trichosporonaceae</taxon>
        <taxon>Vanrija</taxon>
    </lineage>
</organism>
<evidence type="ECO:0000313" key="4">
    <source>
        <dbReference type="Proteomes" id="UP000827549"/>
    </source>
</evidence>
<proteinExistence type="predicted"/>
<gene>
    <name evidence="3" type="ORF">LOC62_07G009184</name>
</gene>
<evidence type="ECO:0000313" key="3">
    <source>
        <dbReference type="EMBL" id="WOO85688.1"/>
    </source>
</evidence>
<dbReference type="EMBL" id="CP086720">
    <property type="protein sequence ID" value="WOO85688.1"/>
    <property type="molecule type" value="Genomic_DNA"/>
</dbReference>
<name>A0AAF0YL66_9TREE</name>
<dbReference type="AlphaFoldDB" id="A0AAF0YL66"/>
<keyword evidence="2" id="KW-0732">Signal</keyword>
<feature type="region of interest" description="Disordered" evidence="1">
    <location>
        <begin position="121"/>
        <end position="156"/>
    </location>
</feature>
<evidence type="ECO:0008006" key="5">
    <source>
        <dbReference type="Google" id="ProtNLM"/>
    </source>
</evidence>
<sequence length="181" mass="19873">MKPVLITILAAFVAGVVAVPVPVLLPPTTDLDVRQIWGGNPPYWKREAGLLPTEMAPLLYRGHEDVADDPGDEKHQDGYWRDASTAEFKDTRIYWKRDWPTGGWWFPGPVFWKHTADASATPDAQTGIWGGAPPHWKRNPDAEAGPTSTSNLDARQCGGIWGGSPAYWKREPGALITATSS</sequence>
<evidence type="ECO:0000256" key="1">
    <source>
        <dbReference type="SAM" id="MobiDB-lite"/>
    </source>
</evidence>
<protein>
    <recommendedName>
        <fullName evidence="5">Mating factor alpha</fullName>
    </recommendedName>
</protein>